<evidence type="ECO:0000256" key="14">
    <source>
        <dbReference type="PROSITE-ProRule" id="PRU10141"/>
    </source>
</evidence>
<feature type="binding site" evidence="14">
    <location>
        <position position="353"/>
    </location>
    <ligand>
        <name>ATP</name>
        <dbReference type="ChEBI" id="CHEBI:30616"/>
    </ligand>
</feature>
<feature type="domain" description="Gnk2-homologous" evidence="18">
    <location>
        <begin position="122"/>
        <end position="228"/>
    </location>
</feature>
<evidence type="ECO:0000259" key="18">
    <source>
        <dbReference type="PROSITE" id="PS51473"/>
    </source>
</evidence>
<comment type="subcellular location">
    <subcellularLocation>
        <location evidence="1">Membrane</location>
        <topology evidence="1">Single-pass membrane protein</topology>
    </subcellularLocation>
</comment>
<feature type="domain" description="Gnk2-homologous" evidence="18">
    <location>
        <begin position="9"/>
        <end position="116"/>
    </location>
</feature>
<evidence type="ECO:0000256" key="7">
    <source>
        <dbReference type="ARBA" id="ARBA00022741"/>
    </source>
</evidence>
<proteinExistence type="predicted"/>
<keyword evidence="4 16" id="KW-0812">Transmembrane</keyword>
<feature type="region of interest" description="Disordered" evidence="15">
    <location>
        <begin position="658"/>
        <end position="712"/>
    </location>
</feature>
<dbReference type="InterPro" id="IPR000719">
    <property type="entry name" value="Prot_kinase_dom"/>
</dbReference>
<dbReference type="Pfam" id="PF01657">
    <property type="entry name" value="Stress-antifung"/>
    <property type="match status" value="2"/>
</dbReference>
<keyword evidence="19" id="KW-1185">Reference proteome</keyword>
<keyword evidence="12" id="KW-0675">Receptor</keyword>
<evidence type="ECO:0000313" key="19">
    <source>
        <dbReference type="Proteomes" id="UP000827889"/>
    </source>
</evidence>
<evidence type="ECO:0000259" key="17">
    <source>
        <dbReference type="PROSITE" id="PS50011"/>
    </source>
</evidence>
<evidence type="ECO:0000313" key="20">
    <source>
        <dbReference type="RefSeq" id="XP_048132895.1"/>
    </source>
</evidence>
<evidence type="ECO:0000256" key="10">
    <source>
        <dbReference type="ARBA" id="ARBA00022989"/>
    </source>
</evidence>
<dbReference type="SUPFAM" id="SSF56112">
    <property type="entry name" value="Protein kinase-like (PK-like)"/>
    <property type="match status" value="1"/>
</dbReference>
<dbReference type="Pfam" id="PF07714">
    <property type="entry name" value="PK_Tyr_Ser-Thr"/>
    <property type="match status" value="1"/>
</dbReference>
<evidence type="ECO:0000256" key="13">
    <source>
        <dbReference type="ARBA" id="ARBA00023180"/>
    </source>
</evidence>
<dbReference type="GeneID" id="115727874"/>
<evidence type="ECO:0000256" key="11">
    <source>
        <dbReference type="ARBA" id="ARBA00023136"/>
    </source>
</evidence>
<dbReference type="PROSITE" id="PS50011">
    <property type="entry name" value="PROTEIN_KINASE_DOM"/>
    <property type="match status" value="1"/>
</dbReference>
<evidence type="ECO:0000256" key="5">
    <source>
        <dbReference type="ARBA" id="ARBA00022729"/>
    </source>
</evidence>
<keyword evidence="6" id="KW-0677">Repeat</keyword>
<dbReference type="PROSITE" id="PS00107">
    <property type="entry name" value="PROTEIN_KINASE_ATP"/>
    <property type="match status" value="1"/>
</dbReference>
<keyword evidence="13" id="KW-0325">Glycoprotein</keyword>
<dbReference type="Gene3D" id="1.10.510.10">
    <property type="entry name" value="Transferase(Phosphotransferase) domain 1"/>
    <property type="match status" value="1"/>
</dbReference>
<accession>A0ABM3H8G8</accession>
<dbReference type="CDD" id="cd23509">
    <property type="entry name" value="Gnk2-like"/>
    <property type="match status" value="2"/>
</dbReference>
<feature type="transmembrane region" description="Helical" evidence="16">
    <location>
        <begin position="720"/>
        <end position="737"/>
    </location>
</feature>
<dbReference type="InterPro" id="IPR038408">
    <property type="entry name" value="GNK2_sf"/>
</dbReference>
<evidence type="ECO:0000256" key="16">
    <source>
        <dbReference type="SAM" id="Phobius"/>
    </source>
</evidence>
<evidence type="ECO:0000256" key="8">
    <source>
        <dbReference type="ARBA" id="ARBA00022777"/>
    </source>
</evidence>
<dbReference type="PROSITE" id="PS00108">
    <property type="entry name" value="PROTEIN_KINASE_ST"/>
    <property type="match status" value="1"/>
</dbReference>
<dbReference type="InterPro" id="IPR002902">
    <property type="entry name" value="GNK2"/>
</dbReference>
<keyword evidence="11 16" id="KW-0472">Membrane</keyword>
<evidence type="ECO:0000256" key="3">
    <source>
        <dbReference type="ARBA" id="ARBA00022679"/>
    </source>
</evidence>
<sequence length="745" mass="82271">MSASTMNAQFPATNCGSTGNFTAGSTYQTTLTTLLSSIYTTNSSSLSYGFFNASSTVSGASQTLYLFGLCRGDLTAFSCRACLDALATDMRRLCPLQKEALLYTGNCIIRYSNASFFGAVATEPTYVARTSDNVSSPDAYDAAMMKLLDSLWAEAAGGGSLRKYASGNESAGPDMIYAVVQCTPDLTEQQCTSCLVKGVETIKECCVRYTGGRFMVPSCMIMYETNHRFFDQVSVPLPLPPPPSQEGDVPPPPPVGKSNSTRTVIIGVVTSVSALLVIGVVVLLKVKRKKKQPRQSVEGEVVHEFSKAELQQFDFSTIRAATDNFSDSKKLGQGGFGAVYMGRLSNGQEIAVKRLSRNSHQGEVEFKNEVMLLTRLQHRNLVKPLGFCLKGVERLLIYEFMPNLSLDQFIFDPLKSANLDWDRRHKIVMGVAKGLLYLHEDSRLRIIHRDLKASNILLDSDMNPKLSDFGMARLLELDQTQAETFRIVGTYGYMAPEYAMHGKFSVKSDVFSFGVLVLEIVSGQRNNFCRMNEDTVDLISYVWKKWREGSISNIIDPSITSGSSTEIARCIHIGLLCVQENFASRPSMASVFLMLNSHSVTLQVPSRPAFFIDSANEFDTSSTQDHSSSVSNVDRSKGKSNQFSKNEACMTQDYSSNISNVDRSRGRSNQFSKNEASMTQDYSSRVSDVERSKGKSNQFSENKTSMTEPHGGLRKWETSVPCSVLFMFVVVFLSSILQKRLSFCA</sequence>
<keyword evidence="9 14" id="KW-0067">ATP-binding</keyword>
<feature type="compositionally biased region" description="Polar residues" evidence="15">
    <location>
        <begin position="695"/>
        <end position="707"/>
    </location>
</feature>
<dbReference type="InterPro" id="IPR011009">
    <property type="entry name" value="Kinase-like_dom_sf"/>
</dbReference>
<dbReference type="Gene3D" id="3.30.200.20">
    <property type="entry name" value="Phosphorylase Kinase, domain 1"/>
    <property type="match status" value="1"/>
</dbReference>
<feature type="region of interest" description="Disordered" evidence="15">
    <location>
        <begin position="236"/>
        <end position="258"/>
    </location>
</feature>
<dbReference type="Proteomes" id="UP000827889">
    <property type="component" value="Chromosome 3"/>
</dbReference>
<evidence type="ECO:0000256" key="12">
    <source>
        <dbReference type="ARBA" id="ARBA00023170"/>
    </source>
</evidence>
<keyword evidence="3" id="KW-0808">Transferase</keyword>
<evidence type="ECO:0000256" key="4">
    <source>
        <dbReference type="ARBA" id="ARBA00022692"/>
    </source>
</evidence>
<name>A0ABM3H8G8_9MYRT</name>
<evidence type="ECO:0000256" key="6">
    <source>
        <dbReference type="ARBA" id="ARBA00022737"/>
    </source>
</evidence>
<evidence type="ECO:0000256" key="9">
    <source>
        <dbReference type="ARBA" id="ARBA00022840"/>
    </source>
</evidence>
<keyword evidence="8" id="KW-0418">Kinase</keyword>
<feature type="region of interest" description="Disordered" evidence="15">
    <location>
        <begin position="619"/>
        <end position="644"/>
    </location>
</feature>
<feature type="compositionally biased region" description="Low complexity" evidence="15">
    <location>
        <begin position="619"/>
        <end position="631"/>
    </location>
</feature>
<dbReference type="SMART" id="SM00220">
    <property type="entry name" value="S_TKc"/>
    <property type="match status" value="1"/>
</dbReference>
<dbReference type="PANTHER" id="PTHR27002">
    <property type="entry name" value="RECEPTOR-LIKE SERINE/THREONINE-PROTEIN KINASE SD1-8"/>
    <property type="match status" value="1"/>
</dbReference>
<dbReference type="InterPro" id="IPR001245">
    <property type="entry name" value="Ser-Thr/Tyr_kinase_cat_dom"/>
</dbReference>
<evidence type="ECO:0000256" key="1">
    <source>
        <dbReference type="ARBA" id="ARBA00004167"/>
    </source>
</evidence>
<dbReference type="InterPro" id="IPR008271">
    <property type="entry name" value="Ser/Thr_kinase_AS"/>
</dbReference>
<feature type="transmembrane region" description="Helical" evidence="16">
    <location>
        <begin position="264"/>
        <end position="284"/>
    </location>
</feature>
<protein>
    <submittedName>
        <fullName evidence="20">Cysteine-rich receptor-like protein kinase 29 isoform X2</fullName>
    </submittedName>
</protein>
<evidence type="ECO:0000256" key="15">
    <source>
        <dbReference type="SAM" id="MobiDB-lite"/>
    </source>
</evidence>
<keyword evidence="10 16" id="KW-1133">Transmembrane helix</keyword>
<reference evidence="20" key="1">
    <citation type="submission" date="2025-08" db="UniProtKB">
        <authorList>
            <consortium name="RefSeq"/>
        </authorList>
    </citation>
    <scope>IDENTIFICATION</scope>
    <source>
        <tissue evidence="20">Leaf</tissue>
    </source>
</reference>
<feature type="domain" description="Protein kinase" evidence="17">
    <location>
        <begin position="325"/>
        <end position="601"/>
    </location>
</feature>
<feature type="compositionally biased region" description="Pro residues" evidence="15">
    <location>
        <begin position="237"/>
        <end position="255"/>
    </location>
</feature>
<keyword evidence="5" id="KW-0732">Signal</keyword>
<dbReference type="InterPro" id="IPR017441">
    <property type="entry name" value="Protein_kinase_ATP_BS"/>
</dbReference>
<dbReference type="RefSeq" id="XP_048132895.1">
    <property type="nucleotide sequence ID" value="XM_048276938.1"/>
</dbReference>
<organism evidence="19 20">
    <name type="scientific">Rhodamnia argentea</name>
    <dbReference type="NCBI Taxonomy" id="178133"/>
    <lineage>
        <taxon>Eukaryota</taxon>
        <taxon>Viridiplantae</taxon>
        <taxon>Streptophyta</taxon>
        <taxon>Embryophyta</taxon>
        <taxon>Tracheophyta</taxon>
        <taxon>Spermatophyta</taxon>
        <taxon>Magnoliopsida</taxon>
        <taxon>eudicotyledons</taxon>
        <taxon>Gunneridae</taxon>
        <taxon>Pentapetalae</taxon>
        <taxon>rosids</taxon>
        <taxon>malvids</taxon>
        <taxon>Myrtales</taxon>
        <taxon>Myrtaceae</taxon>
        <taxon>Myrtoideae</taxon>
        <taxon>Myrteae</taxon>
        <taxon>Australasian group</taxon>
        <taxon>Rhodamnia</taxon>
    </lineage>
</organism>
<dbReference type="PANTHER" id="PTHR27002:SF1104">
    <property type="entry name" value="CYSTEINE-RICH RECEPTOR-LIKE PROTEIN KINASE 27-RELATED"/>
    <property type="match status" value="1"/>
</dbReference>
<gene>
    <name evidence="20" type="primary">LOC115727874</name>
</gene>
<dbReference type="CDD" id="cd14066">
    <property type="entry name" value="STKc_IRAK"/>
    <property type="match status" value="1"/>
</dbReference>
<dbReference type="PROSITE" id="PS51473">
    <property type="entry name" value="GNK2"/>
    <property type="match status" value="2"/>
</dbReference>
<keyword evidence="2" id="KW-0723">Serine/threonine-protein kinase</keyword>
<keyword evidence="7 14" id="KW-0547">Nucleotide-binding</keyword>
<evidence type="ECO:0000256" key="2">
    <source>
        <dbReference type="ARBA" id="ARBA00022527"/>
    </source>
</evidence>
<dbReference type="Gene3D" id="3.30.430.20">
    <property type="entry name" value="Gnk2 domain, C-X8-C-X2-C motif"/>
    <property type="match status" value="2"/>
</dbReference>
<feature type="compositionally biased region" description="Polar residues" evidence="15">
    <location>
        <begin position="658"/>
        <end position="686"/>
    </location>
</feature>